<dbReference type="Gene3D" id="3.40.50.1820">
    <property type="entry name" value="alpha/beta hydrolase"/>
    <property type="match status" value="1"/>
</dbReference>
<organism evidence="4 5">
    <name type="scientific">Neolentinus lepideus HHB14362 ss-1</name>
    <dbReference type="NCBI Taxonomy" id="1314782"/>
    <lineage>
        <taxon>Eukaryota</taxon>
        <taxon>Fungi</taxon>
        <taxon>Dikarya</taxon>
        <taxon>Basidiomycota</taxon>
        <taxon>Agaricomycotina</taxon>
        <taxon>Agaricomycetes</taxon>
        <taxon>Gloeophyllales</taxon>
        <taxon>Gloeophyllaceae</taxon>
        <taxon>Neolentinus</taxon>
    </lineage>
</organism>
<dbReference type="PANTHER" id="PTHR10655">
    <property type="entry name" value="LYSOPHOSPHOLIPASE-RELATED"/>
    <property type="match status" value="1"/>
</dbReference>
<dbReference type="OrthoDB" id="437457at2759"/>
<dbReference type="GO" id="GO:0005737">
    <property type="term" value="C:cytoplasm"/>
    <property type="evidence" value="ECO:0007669"/>
    <property type="project" value="TreeGrafter"/>
</dbReference>
<keyword evidence="5" id="KW-1185">Reference proteome</keyword>
<dbReference type="InterPro" id="IPR050565">
    <property type="entry name" value="LYPA1-2/EST-like"/>
</dbReference>
<dbReference type="InterPro" id="IPR029058">
    <property type="entry name" value="AB_hydrolase_fold"/>
</dbReference>
<dbReference type="SUPFAM" id="SSF53474">
    <property type="entry name" value="alpha/beta-Hydrolases"/>
    <property type="match status" value="1"/>
</dbReference>
<protein>
    <recommendedName>
        <fullName evidence="3">Phospholipase/carboxylesterase/thioesterase domain-containing protein</fullName>
    </recommendedName>
</protein>
<dbReference type="EMBL" id="KV425597">
    <property type="protein sequence ID" value="KZT22268.1"/>
    <property type="molecule type" value="Genomic_DNA"/>
</dbReference>
<accession>A0A165QDD0</accession>
<dbReference type="InParanoid" id="A0A165QDD0"/>
<feature type="region of interest" description="Disordered" evidence="2">
    <location>
        <begin position="1"/>
        <end position="34"/>
    </location>
</feature>
<dbReference type="GO" id="GO:0008474">
    <property type="term" value="F:palmitoyl-(protein) hydrolase activity"/>
    <property type="evidence" value="ECO:0007669"/>
    <property type="project" value="TreeGrafter"/>
</dbReference>
<name>A0A165QDD0_9AGAM</name>
<comment type="similarity">
    <text evidence="1">Belongs to the AB hydrolase superfamily. AB hydrolase 2 family.</text>
</comment>
<gene>
    <name evidence="4" type="ORF">NEOLEDRAFT_1138164</name>
</gene>
<dbReference type="AlphaFoldDB" id="A0A165QDD0"/>
<evidence type="ECO:0000256" key="2">
    <source>
        <dbReference type="SAM" id="MobiDB-lite"/>
    </source>
</evidence>
<dbReference type="PANTHER" id="PTHR10655:SF67">
    <property type="entry name" value="PHOSPHOLIPASE_CARBOXYLESTERASE SUPERFAMILY (AFU_ORTHOLOGUE AFUA_5G09340)"/>
    <property type="match status" value="1"/>
</dbReference>
<dbReference type="Pfam" id="PF02230">
    <property type="entry name" value="Abhydrolase_2"/>
    <property type="match status" value="1"/>
</dbReference>
<dbReference type="GO" id="GO:0052689">
    <property type="term" value="F:carboxylic ester hydrolase activity"/>
    <property type="evidence" value="ECO:0007669"/>
    <property type="project" value="TreeGrafter"/>
</dbReference>
<dbReference type="Proteomes" id="UP000076761">
    <property type="component" value="Unassembled WGS sequence"/>
</dbReference>
<feature type="compositionally biased region" description="Basic and acidic residues" evidence="2">
    <location>
        <begin position="1"/>
        <end position="11"/>
    </location>
</feature>
<dbReference type="FunCoup" id="A0A165QDD0">
    <property type="interactions" value="316"/>
</dbReference>
<sequence length="276" mass="30544">MSRSEPIDLHIQESSPTSQVQQSPKTKPPPSKSSVKVQFCYAHSDDGTDENLLIFMHGLGDTLTPFSNLAKSLKLPQTATLVLQAPQQIPLLDTPAYQWYPSFDMLTGDLLPNPNPTLALALLDKVLDVLVRECHWQPERIHFLGFGQGGSVAVEEALRWWKEKKTAFASVVSISGPLLSFPSSTPTKCPTPILYCHRPQPFSSQSKDVGNLNKAFSLVKELQHAPVGGDGGEAMPRNREEWESIMRFWSERLSRRQFGDGETGVYEVLGGMSGPK</sequence>
<evidence type="ECO:0000256" key="1">
    <source>
        <dbReference type="ARBA" id="ARBA00006499"/>
    </source>
</evidence>
<reference evidence="4 5" key="1">
    <citation type="journal article" date="2016" name="Mol. Biol. Evol.">
        <title>Comparative Genomics of Early-Diverging Mushroom-Forming Fungi Provides Insights into the Origins of Lignocellulose Decay Capabilities.</title>
        <authorList>
            <person name="Nagy L.G."/>
            <person name="Riley R."/>
            <person name="Tritt A."/>
            <person name="Adam C."/>
            <person name="Daum C."/>
            <person name="Floudas D."/>
            <person name="Sun H."/>
            <person name="Yadav J.S."/>
            <person name="Pangilinan J."/>
            <person name="Larsson K.H."/>
            <person name="Matsuura K."/>
            <person name="Barry K."/>
            <person name="Labutti K."/>
            <person name="Kuo R."/>
            <person name="Ohm R.A."/>
            <person name="Bhattacharya S.S."/>
            <person name="Shirouzu T."/>
            <person name="Yoshinaga Y."/>
            <person name="Martin F.M."/>
            <person name="Grigoriev I.V."/>
            <person name="Hibbett D.S."/>
        </authorList>
    </citation>
    <scope>NUCLEOTIDE SEQUENCE [LARGE SCALE GENOMIC DNA]</scope>
    <source>
        <strain evidence="4 5">HHB14362 ss-1</strain>
    </source>
</reference>
<dbReference type="STRING" id="1314782.A0A165QDD0"/>
<proteinExistence type="inferred from homology"/>
<evidence type="ECO:0000259" key="3">
    <source>
        <dbReference type="Pfam" id="PF02230"/>
    </source>
</evidence>
<evidence type="ECO:0000313" key="5">
    <source>
        <dbReference type="Proteomes" id="UP000076761"/>
    </source>
</evidence>
<evidence type="ECO:0000313" key="4">
    <source>
        <dbReference type="EMBL" id="KZT22268.1"/>
    </source>
</evidence>
<dbReference type="InterPro" id="IPR003140">
    <property type="entry name" value="PLipase/COase/thioEstase"/>
</dbReference>
<feature type="domain" description="Phospholipase/carboxylesterase/thioesterase" evidence="3">
    <location>
        <begin position="47"/>
        <end position="197"/>
    </location>
</feature>